<proteinExistence type="predicted"/>
<protein>
    <recommendedName>
        <fullName evidence="1">SNF2 N-terminal domain-containing protein</fullName>
    </recommendedName>
</protein>
<feature type="domain" description="SNF2 N-terminal" evidence="1">
    <location>
        <begin position="155"/>
        <end position="341"/>
    </location>
</feature>
<dbReference type="AlphaFoldDB" id="A0A7R9T430"/>
<reference evidence="2" key="1">
    <citation type="submission" date="2021-01" db="EMBL/GenBank/DDBJ databases">
        <authorList>
            <person name="Corre E."/>
            <person name="Pelletier E."/>
            <person name="Niang G."/>
            <person name="Scheremetjew M."/>
            <person name="Finn R."/>
            <person name="Kale V."/>
            <person name="Holt S."/>
            <person name="Cochrane G."/>
            <person name="Meng A."/>
            <person name="Brown T."/>
            <person name="Cohen L."/>
        </authorList>
    </citation>
    <scope>NUCLEOTIDE SEQUENCE</scope>
    <source>
        <strain evidence="2">Clade-A-BCC118000</strain>
    </source>
</reference>
<dbReference type="InterPro" id="IPR038718">
    <property type="entry name" value="SNF2-like_sf"/>
</dbReference>
<name>A0A7R9T430_9CHLO</name>
<dbReference type="InterPro" id="IPR050496">
    <property type="entry name" value="SNF2_RAD54_helicase_repair"/>
</dbReference>
<sequence>MPPERASFASRLLDSQSASLDANDEDTFVNALATQPTAPHATQSLAKSKCSFASRAFECSADADAKRRVDHLDAESIGIKRALVVPRAPSAGSVVLWPPEGACRATTAMTLPATHATRMTPRQIEVVRALHERFTKHHINSGCVVRDADELEPIVGVCAFTSAMLAARGDADKEASLLVLCAPNAILAWVQTLQTYGVSGLESARGVTQSERALTRVKSGAACALVMSHDTYRNAVHDVIQVPWAMCVYDEVHRLKSDKSKAYEAAHLLHKKVFRVGLSDQLFTNCNASELWSVMNWIVPWRLGDRNLYDSYFVKPINDGHRNVHTDVAQQRTRELHVHLSAAMTPGIGEAQLFRQYAPDVEGTDGSATTAHKALEALATFENLPVAEMAAKLLAMDKRGRDALRCRVIASELGTFATVLEQWQKENDDVK</sequence>
<dbReference type="InterPro" id="IPR027417">
    <property type="entry name" value="P-loop_NTPase"/>
</dbReference>
<organism evidence="2">
    <name type="scientific">Ostreococcus sp. 'lucimarinus'</name>
    <dbReference type="NCBI Taxonomy" id="242159"/>
    <lineage>
        <taxon>Eukaryota</taxon>
        <taxon>Viridiplantae</taxon>
        <taxon>Chlorophyta</taxon>
        <taxon>Mamiellophyceae</taxon>
        <taxon>Mamiellales</taxon>
        <taxon>Bathycoccaceae</taxon>
        <taxon>Ostreococcus</taxon>
    </lineage>
</organism>
<dbReference type="PANTHER" id="PTHR45629:SF7">
    <property type="entry name" value="DNA EXCISION REPAIR PROTEIN ERCC-6-RELATED"/>
    <property type="match status" value="1"/>
</dbReference>
<dbReference type="Pfam" id="PF00176">
    <property type="entry name" value="SNF2-rel_dom"/>
    <property type="match status" value="1"/>
</dbReference>
<dbReference type="PANTHER" id="PTHR45629">
    <property type="entry name" value="SNF2/RAD54 FAMILY MEMBER"/>
    <property type="match status" value="1"/>
</dbReference>
<dbReference type="EMBL" id="HBDX01005973">
    <property type="protein sequence ID" value="CAD8224410.1"/>
    <property type="molecule type" value="Transcribed_RNA"/>
</dbReference>
<dbReference type="SUPFAM" id="SSF52540">
    <property type="entry name" value="P-loop containing nucleoside triphosphate hydrolases"/>
    <property type="match status" value="1"/>
</dbReference>
<dbReference type="GO" id="GO:0005524">
    <property type="term" value="F:ATP binding"/>
    <property type="evidence" value="ECO:0007669"/>
    <property type="project" value="InterPro"/>
</dbReference>
<gene>
    <name evidence="2" type="ORF">OLUC0939_LOCUS5136</name>
</gene>
<evidence type="ECO:0000259" key="1">
    <source>
        <dbReference type="Pfam" id="PF00176"/>
    </source>
</evidence>
<dbReference type="Gene3D" id="3.40.50.10810">
    <property type="entry name" value="Tandem AAA-ATPase domain"/>
    <property type="match status" value="1"/>
</dbReference>
<evidence type="ECO:0000313" key="2">
    <source>
        <dbReference type="EMBL" id="CAD8224410.1"/>
    </source>
</evidence>
<accession>A0A7R9T430</accession>
<dbReference type="InterPro" id="IPR000330">
    <property type="entry name" value="SNF2_N"/>
</dbReference>